<dbReference type="Proteomes" id="UP000198607">
    <property type="component" value="Unassembled WGS sequence"/>
</dbReference>
<feature type="chain" id="PRO_5011638110" evidence="1">
    <location>
        <begin position="23"/>
        <end position="309"/>
    </location>
</feature>
<evidence type="ECO:0000313" key="2">
    <source>
        <dbReference type="EMBL" id="SDI57399.1"/>
    </source>
</evidence>
<protein>
    <submittedName>
        <fullName evidence="2">Calcineurin-like phosphoesterase</fullName>
    </submittedName>
</protein>
<proteinExistence type="predicted"/>
<keyword evidence="1" id="KW-0732">Signal</keyword>
<feature type="signal peptide" evidence="1">
    <location>
        <begin position="1"/>
        <end position="22"/>
    </location>
</feature>
<dbReference type="AlphaFoldDB" id="A0A1G8LNV7"/>
<dbReference type="OrthoDB" id="58809at2"/>
<dbReference type="Gene3D" id="3.60.21.10">
    <property type="match status" value="1"/>
</dbReference>
<evidence type="ECO:0000256" key="1">
    <source>
        <dbReference type="SAM" id="SignalP"/>
    </source>
</evidence>
<dbReference type="EMBL" id="FNCY01000022">
    <property type="protein sequence ID" value="SDI57399.1"/>
    <property type="molecule type" value="Genomic_DNA"/>
</dbReference>
<accession>A0A1G8LNV7</accession>
<dbReference type="SUPFAM" id="SSF56300">
    <property type="entry name" value="Metallo-dependent phosphatases"/>
    <property type="match status" value="1"/>
</dbReference>
<evidence type="ECO:0000313" key="3">
    <source>
        <dbReference type="Proteomes" id="UP000198607"/>
    </source>
</evidence>
<keyword evidence="3" id="KW-1185">Reference proteome</keyword>
<dbReference type="RefSeq" id="WP_091939855.1">
    <property type="nucleotide sequence ID" value="NZ_FNCY01000022.1"/>
</dbReference>
<reference evidence="2 3" key="1">
    <citation type="submission" date="2016-10" db="EMBL/GenBank/DDBJ databases">
        <authorList>
            <person name="de Groot N.N."/>
        </authorList>
    </citation>
    <scope>NUCLEOTIDE SEQUENCE [LARGE SCALE GENOMIC DNA]</scope>
    <source>
        <strain evidence="2 3">DSM 5885</strain>
    </source>
</reference>
<organism evidence="2 3">
    <name type="scientific">Propionivibrio dicarboxylicus</name>
    <dbReference type="NCBI Taxonomy" id="83767"/>
    <lineage>
        <taxon>Bacteria</taxon>
        <taxon>Pseudomonadati</taxon>
        <taxon>Pseudomonadota</taxon>
        <taxon>Betaproteobacteria</taxon>
        <taxon>Rhodocyclales</taxon>
        <taxon>Rhodocyclaceae</taxon>
        <taxon>Propionivibrio</taxon>
    </lineage>
</organism>
<name>A0A1G8LNV7_9RHOO</name>
<dbReference type="STRING" id="83767.SAMN05660652_03666"/>
<sequence length="309" mass="35451">MKRPVAALVALALLIAAGAAQADRWRFVLVGDAPYSEYERRNFPRMLEDIDDEAPAFVLHVGDLKHSKTRCSDEIFLDRRQLFDVSRSPFIYLPGDNEWTDCKRLPAGHFDELERLQKLREIFFAEPVSLGKRRIPLERQSAERPEHVRWRHGPLLFLTLNVPGPDNNVGMGLTPTAEFRARNPAIIDWLKRGFALARQEKRAGIVIAMQANPGFKEFAQGLPNAGFRELLETLRDETLHFPGQVLLLHGDTHWQRVDHPLYVPGSTRRIENFTRAESFGYPFLGWVKVTVDDQDPALFRFEPHSHLSK</sequence>
<dbReference type="InterPro" id="IPR029052">
    <property type="entry name" value="Metallo-depent_PP-like"/>
</dbReference>
<gene>
    <name evidence="2" type="ORF">SAMN05660652_03666</name>
</gene>